<evidence type="ECO:0000256" key="1">
    <source>
        <dbReference type="ARBA" id="ARBA00001936"/>
    </source>
</evidence>
<keyword evidence="12" id="KW-1185">Reference proteome</keyword>
<dbReference type="GO" id="GO:0003729">
    <property type="term" value="F:mRNA binding"/>
    <property type="evidence" value="ECO:0007669"/>
    <property type="project" value="TreeGrafter"/>
</dbReference>
<accession>A0AAW1QMG2</accession>
<feature type="region of interest" description="Disordered" evidence="7">
    <location>
        <begin position="394"/>
        <end position="481"/>
    </location>
</feature>
<dbReference type="EC" id="2.7.7.19" evidence="3"/>
<dbReference type="Gene3D" id="3.30.460.10">
    <property type="entry name" value="Beta Polymerase, domain 2"/>
    <property type="match status" value="1"/>
</dbReference>
<dbReference type="InterPro" id="IPR054708">
    <property type="entry name" value="MTPAP-like_central"/>
</dbReference>
<keyword evidence="4" id="KW-0808">Transferase</keyword>
<evidence type="ECO:0000256" key="2">
    <source>
        <dbReference type="ARBA" id="ARBA00008593"/>
    </source>
</evidence>
<evidence type="ECO:0000259" key="9">
    <source>
        <dbReference type="Pfam" id="PF03828"/>
    </source>
</evidence>
<evidence type="ECO:0000256" key="5">
    <source>
        <dbReference type="ARBA" id="ARBA00022723"/>
    </source>
</evidence>
<keyword evidence="8" id="KW-1133">Transmembrane helix</keyword>
<dbReference type="InterPro" id="IPR045862">
    <property type="entry name" value="Trf4-like"/>
</dbReference>
<dbReference type="SUPFAM" id="SSF81301">
    <property type="entry name" value="Nucleotidyltransferase"/>
    <property type="match status" value="1"/>
</dbReference>
<feature type="domain" description="PAP-associated" evidence="9">
    <location>
        <begin position="292"/>
        <end position="350"/>
    </location>
</feature>
<keyword evidence="8" id="KW-0812">Transmembrane</keyword>
<dbReference type="InterPro" id="IPR002058">
    <property type="entry name" value="PAP_assoc"/>
</dbReference>
<evidence type="ECO:0000313" key="12">
    <source>
        <dbReference type="Proteomes" id="UP001445335"/>
    </source>
</evidence>
<feature type="domain" description="Poly(A) RNA polymerase mitochondrial-like central palm" evidence="10">
    <location>
        <begin position="99"/>
        <end position="222"/>
    </location>
</feature>
<dbReference type="GO" id="GO:0031499">
    <property type="term" value="C:TRAMP complex"/>
    <property type="evidence" value="ECO:0007669"/>
    <property type="project" value="TreeGrafter"/>
</dbReference>
<dbReference type="AlphaFoldDB" id="A0AAW1QMG2"/>
<comment type="caution">
    <text evidence="11">The sequence shown here is derived from an EMBL/GenBank/DDBJ whole genome shotgun (WGS) entry which is preliminary data.</text>
</comment>
<dbReference type="Pfam" id="PF03828">
    <property type="entry name" value="PAP_assoc"/>
    <property type="match status" value="1"/>
</dbReference>
<dbReference type="GO" id="GO:0005730">
    <property type="term" value="C:nucleolus"/>
    <property type="evidence" value="ECO:0007669"/>
    <property type="project" value="TreeGrafter"/>
</dbReference>
<dbReference type="EMBL" id="JALJOU010000085">
    <property type="protein sequence ID" value="KAK9822646.1"/>
    <property type="molecule type" value="Genomic_DNA"/>
</dbReference>
<dbReference type="Pfam" id="PF22600">
    <property type="entry name" value="MTPAP-like_central"/>
    <property type="match status" value="1"/>
</dbReference>
<evidence type="ECO:0000256" key="3">
    <source>
        <dbReference type="ARBA" id="ARBA00012388"/>
    </source>
</evidence>
<dbReference type="FunFam" id="3.30.460.10:FF:000006">
    <property type="entry name" value="non-canonical poly(A) RNA polymerase PAPD5"/>
    <property type="match status" value="1"/>
</dbReference>
<dbReference type="Proteomes" id="UP001445335">
    <property type="component" value="Unassembled WGS sequence"/>
</dbReference>
<dbReference type="GO" id="GO:0031123">
    <property type="term" value="P:RNA 3'-end processing"/>
    <property type="evidence" value="ECO:0007669"/>
    <property type="project" value="TreeGrafter"/>
</dbReference>
<dbReference type="CDD" id="cd05402">
    <property type="entry name" value="NT_PAP_TUTase"/>
    <property type="match status" value="1"/>
</dbReference>
<organism evidence="11 12">
    <name type="scientific">Elliptochloris bilobata</name>
    <dbReference type="NCBI Taxonomy" id="381761"/>
    <lineage>
        <taxon>Eukaryota</taxon>
        <taxon>Viridiplantae</taxon>
        <taxon>Chlorophyta</taxon>
        <taxon>core chlorophytes</taxon>
        <taxon>Trebouxiophyceae</taxon>
        <taxon>Trebouxiophyceae incertae sedis</taxon>
        <taxon>Elliptochloris clade</taxon>
        <taxon>Elliptochloris</taxon>
    </lineage>
</organism>
<dbReference type="GO" id="GO:0046872">
    <property type="term" value="F:metal ion binding"/>
    <property type="evidence" value="ECO:0007669"/>
    <property type="project" value="UniProtKB-KW"/>
</dbReference>
<dbReference type="GO" id="GO:1990817">
    <property type="term" value="F:poly(A) RNA polymerase activity"/>
    <property type="evidence" value="ECO:0007669"/>
    <property type="project" value="UniProtKB-EC"/>
</dbReference>
<reference evidence="11 12" key="1">
    <citation type="journal article" date="2024" name="Nat. Commun.">
        <title>Phylogenomics reveals the evolutionary origins of lichenization in chlorophyte algae.</title>
        <authorList>
            <person name="Puginier C."/>
            <person name="Libourel C."/>
            <person name="Otte J."/>
            <person name="Skaloud P."/>
            <person name="Haon M."/>
            <person name="Grisel S."/>
            <person name="Petersen M."/>
            <person name="Berrin J.G."/>
            <person name="Delaux P.M."/>
            <person name="Dal Grande F."/>
            <person name="Keller J."/>
        </authorList>
    </citation>
    <scope>NUCLEOTIDE SEQUENCE [LARGE SCALE GENOMIC DNA]</scope>
    <source>
        <strain evidence="11 12">SAG 245.80</strain>
    </source>
</reference>
<name>A0AAW1QMG2_9CHLO</name>
<gene>
    <name evidence="11" type="ORF">WJX81_003349</name>
</gene>
<dbReference type="PANTHER" id="PTHR23092:SF15">
    <property type="entry name" value="INACTIVE NON-CANONICAL POLY(A) RNA POLYMERASE PROTEIN TRF4-2-RELATED"/>
    <property type="match status" value="1"/>
</dbReference>
<feature type="transmembrane region" description="Helical" evidence="8">
    <location>
        <begin position="256"/>
        <end position="276"/>
    </location>
</feature>
<dbReference type="Gene3D" id="1.10.1410.10">
    <property type="match status" value="1"/>
</dbReference>
<protein>
    <recommendedName>
        <fullName evidence="3">polynucleotide adenylyltransferase</fullName>
        <ecNumber evidence="3">2.7.7.19</ecNumber>
    </recommendedName>
</protein>
<keyword evidence="6" id="KW-0460">Magnesium</keyword>
<evidence type="ECO:0000313" key="11">
    <source>
        <dbReference type="EMBL" id="KAK9822646.1"/>
    </source>
</evidence>
<evidence type="ECO:0000256" key="8">
    <source>
        <dbReference type="SAM" id="Phobius"/>
    </source>
</evidence>
<dbReference type="PANTHER" id="PTHR23092">
    <property type="entry name" value="POLY(A) RNA POLYMERASE"/>
    <property type="match status" value="1"/>
</dbReference>
<feature type="compositionally biased region" description="Basic residues" evidence="7">
    <location>
        <begin position="461"/>
        <end position="481"/>
    </location>
</feature>
<evidence type="ECO:0000256" key="4">
    <source>
        <dbReference type="ARBA" id="ARBA00022679"/>
    </source>
</evidence>
<keyword evidence="5" id="KW-0479">Metal-binding</keyword>
<sequence>MQTAVQFRYKRLAPLLALGDDALPSLGSAAAAPAVVQGGSDVTSLQTVEEFISLGSPTRPAPKAAVELAAAGEEPSTSGRPALPWTQASRRIQSPLLRLHNEVVEFERFLAPTAEEAAGRAAAVQRISAVVQTIWPSASVQVFGSFATGLYLPTSDLDVVVVGSGCDDVRSALKALANSLVRRSMATNIQIIAKAKVPIIKFTEVESGFNFDVSLDVANGPEAAEIVSKLMIALPPMKPLVLVLKMFLQQRQLNEVYSGGIGSYALLVMVAAFLLLHPSRLDEAAPNAAEANLGILLLDFYRLYGRSLNAAEVGVSCRRGGCFFSKRSRGMMQVDRPHFLAVEDPNEPTNDLGKGSYNIQKVRGAFDFAYQQLAAPTSADESLLERLVRLDDVLTERPRPAEPPESPRATDAERGGESMALGHAHGNGVQRRATSRDKKEKKRKRERDAAFDGDDSDEGQHKRKHYHKHHKHKHKSHIRFD</sequence>
<evidence type="ECO:0000256" key="6">
    <source>
        <dbReference type="ARBA" id="ARBA00022842"/>
    </source>
</evidence>
<dbReference type="GO" id="GO:0043634">
    <property type="term" value="P:polyadenylation-dependent ncRNA catabolic process"/>
    <property type="evidence" value="ECO:0007669"/>
    <property type="project" value="TreeGrafter"/>
</dbReference>
<dbReference type="InterPro" id="IPR043519">
    <property type="entry name" value="NT_sf"/>
</dbReference>
<comment type="cofactor">
    <cofactor evidence="1">
        <name>Mn(2+)</name>
        <dbReference type="ChEBI" id="CHEBI:29035"/>
    </cofactor>
</comment>
<proteinExistence type="inferred from homology"/>
<comment type="similarity">
    <text evidence="2">Belongs to the DNA polymerase type-B-like family.</text>
</comment>
<keyword evidence="8" id="KW-0472">Membrane</keyword>
<dbReference type="SUPFAM" id="SSF81631">
    <property type="entry name" value="PAP/OAS1 substrate-binding domain"/>
    <property type="match status" value="1"/>
</dbReference>
<evidence type="ECO:0000259" key="10">
    <source>
        <dbReference type="Pfam" id="PF22600"/>
    </source>
</evidence>
<evidence type="ECO:0000256" key="7">
    <source>
        <dbReference type="SAM" id="MobiDB-lite"/>
    </source>
</evidence>